<dbReference type="InterPro" id="IPR029675">
    <property type="entry name" value="PGAP4"/>
</dbReference>
<dbReference type="PANTHER" id="PTHR31410">
    <property type="entry name" value="TRANSMEMBRANE PROTEIN 246"/>
    <property type="match status" value="1"/>
</dbReference>
<comment type="caution">
    <text evidence="2">The sequence shown here is derived from an EMBL/GenBank/DDBJ whole genome shotgun (WGS) entry which is preliminary data.</text>
</comment>
<dbReference type="CDD" id="cd22189">
    <property type="entry name" value="PGAP4-like_fungal"/>
    <property type="match status" value="1"/>
</dbReference>
<feature type="transmembrane region" description="Helical" evidence="1">
    <location>
        <begin position="255"/>
        <end position="273"/>
    </location>
</feature>
<protein>
    <recommendedName>
        <fullName evidence="4">Integral membrane protein</fullName>
    </recommendedName>
</protein>
<dbReference type="GO" id="GO:0016757">
    <property type="term" value="F:glycosyltransferase activity"/>
    <property type="evidence" value="ECO:0007669"/>
    <property type="project" value="InterPro"/>
</dbReference>
<dbReference type="Proteomes" id="UP001271007">
    <property type="component" value="Unassembled WGS sequence"/>
</dbReference>
<evidence type="ECO:0008006" key="4">
    <source>
        <dbReference type="Google" id="ProtNLM"/>
    </source>
</evidence>
<evidence type="ECO:0000313" key="3">
    <source>
        <dbReference type="Proteomes" id="UP001271007"/>
    </source>
</evidence>
<accession>A0AAJ0DFV6</accession>
<keyword evidence="1" id="KW-0812">Transmembrane</keyword>
<feature type="transmembrane region" description="Helical" evidence="1">
    <location>
        <begin position="285"/>
        <end position="308"/>
    </location>
</feature>
<dbReference type="GO" id="GO:0006506">
    <property type="term" value="P:GPI anchor biosynthetic process"/>
    <property type="evidence" value="ECO:0007669"/>
    <property type="project" value="InterPro"/>
</dbReference>
<dbReference type="AlphaFoldDB" id="A0AAJ0DFV6"/>
<proteinExistence type="predicted"/>
<dbReference type="EMBL" id="JAWDJX010000042">
    <property type="protein sequence ID" value="KAK3049117.1"/>
    <property type="molecule type" value="Genomic_DNA"/>
</dbReference>
<gene>
    <name evidence="2" type="ORF">LTR09_009536</name>
</gene>
<dbReference type="GO" id="GO:0000139">
    <property type="term" value="C:Golgi membrane"/>
    <property type="evidence" value="ECO:0007669"/>
    <property type="project" value="InterPro"/>
</dbReference>
<name>A0AAJ0DFV6_9PEZI</name>
<keyword evidence="1" id="KW-0472">Membrane</keyword>
<organism evidence="2 3">
    <name type="scientific">Extremus antarcticus</name>
    <dbReference type="NCBI Taxonomy" id="702011"/>
    <lineage>
        <taxon>Eukaryota</taxon>
        <taxon>Fungi</taxon>
        <taxon>Dikarya</taxon>
        <taxon>Ascomycota</taxon>
        <taxon>Pezizomycotina</taxon>
        <taxon>Dothideomycetes</taxon>
        <taxon>Dothideomycetidae</taxon>
        <taxon>Mycosphaerellales</taxon>
        <taxon>Extremaceae</taxon>
        <taxon>Extremus</taxon>
    </lineage>
</organism>
<sequence length="427" mass="48829">MRLSLPRPTPHGIALLAFLAFYVLLLCDIRHWSWRDPGSCFFDPERAFGREYSLRRETEAERFITATASTGAGNHGGAKAGLNPSFCVGVPTVQRDGARYFRRALGSVLEGLSVREREDLWVVPFIVNLDPEEHQAIHEPWLEQLADEVLTYTDAEEGEVGRLKEVMVGDWDNKKKALFDYTHLLRTCYERNTTWTLILEDDTVAADGWYLRTLDALRELEVRGEVEKMVYLRLFYNERLLGWNSEQWLGYTTRSVLIVLSVFAIQATAFNYLPLLRPVITPRTIAVITFLITPMLITTFFLAGRLTVVGPTPGVNRMDAYGCCSQAFVFPQHRIPDLLSWYDENANGYLDPITGRDRTQVDSLTEVFAELERLRRWALTPSVFQHVGGKSTKPTSITRWGRSNAENIWNFGFEVLDGDELRKEHLV</sequence>
<evidence type="ECO:0000256" key="1">
    <source>
        <dbReference type="SAM" id="Phobius"/>
    </source>
</evidence>
<keyword evidence="1" id="KW-1133">Transmembrane helix</keyword>
<keyword evidence="3" id="KW-1185">Reference proteome</keyword>
<dbReference type="PANTHER" id="PTHR31410:SF1">
    <property type="entry name" value="POST-GPI ATTACHMENT TO PROTEINS FACTOR 4"/>
    <property type="match status" value="1"/>
</dbReference>
<reference evidence="2" key="1">
    <citation type="submission" date="2023-04" db="EMBL/GenBank/DDBJ databases">
        <title>Black Yeasts Isolated from many extreme environments.</title>
        <authorList>
            <person name="Coleine C."/>
            <person name="Stajich J.E."/>
            <person name="Selbmann L."/>
        </authorList>
    </citation>
    <scope>NUCLEOTIDE SEQUENCE</scope>
    <source>
        <strain evidence="2">CCFEE 5312</strain>
    </source>
</reference>
<evidence type="ECO:0000313" key="2">
    <source>
        <dbReference type="EMBL" id="KAK3049117.1"/>
    </source>
</evidence>
<feature type="transmembrane region" description="Helical" evidence="1">
    <location>
        <begin position="12"/>
        <end position="29"/>
    </location>
</feature>